<evidence type="ECO:0000313" key="9">
    <source>
        <dbReference type="EMBL" id="RWR73178.1"/>
    </source>
</evidence>
<protein>
    <submittedName>
        <fullName evidence="9">Equilibrative nucleotide transporter 1</fullName>
    </submittedName>
</protein>
<dbReference type="OrthoDB" id="1856718at2759"/>
<organism evidence="9 10">
    <name type="scientific">Cinnamomum micranthum f. kanehirae</name>
    <dbReference type="NCBI Taxonomy" id="337451"/>
    <lineage>
        <taxon>Eukaryota</taxon>
        <taxon>Viridiplantae</taxon>
        <taxon>Streptophyta</taxon>
        <taxon>Embryophyta</taxon>
        <taxon>Tracheophyta</taxon>
        <taxon>Spermatophyta</taxon>
        <taxon>Magnoliopsida</taxon>
        <taxon>Magnoliidae</taxon>
        <taxon>Laurales</taxon>
        <taxon>Lauraceae</taxon>
        <taxon>Cinnamomum</taxon>
    </lineage>
</organism>
<feature type="transmembrane region" description="Helical" evidence="8">
    <location>
        <begin position="140"/>
        <end position="160"/>
    </location>
</feature>
<accession>A0A3S3PTE1</accession>
<feature type="transmembrane region" description="Helical" evidence="8">
    <location>
        <begin position="82"/>
        <end position="102"/>
    </location>
</feature>
<dbReference type="InterPro" id="IPR002259">
    <property type="entry name" value="Eqnu_transpt"/>
</dbReference>
<feature type="transmembrane region" description="Helical" evidence="8">
    <location>
        <begin position="108"/>
        <end position="128"/>
    </location>
</feature>
<comment type="subcellular location">
    <subcellularLocation>
        <location evidence="1">Membrane</location>
        <topology evidence="1">Multi-pass membrane protein</topology>
    </subcellularLocation>
</comment>
<evidence type="ECO:0000256" key="3">
    <source>
        <dbReference type="ARBA" id="ARBA00022448"/>
    </source>
</evidence>
<evidence type="ECO:0000313" key="10">
    <source>
        <dbReference type="Proteomes" id="UP000283530"/>
    </source>
</evidence>
<proteinExistence type="inferred from homology"/>
<keyword evidence="6 8" id="KW-0472">Membrane</keyword>
<comment type="similarity">
    <text evidence="2">Belongs to the SLC29A/ENT transporter (TC 2.A.57) family.</text>
</comment>
<dbReference type="STRING" id="337451.A0A3S3PTE1"/>
<keyword evidence="4 8" id="KW-0812">Transmembrane</keyword>
<keyword evidence="5 8" id="KW-1133">Transmembrane helix</keyword>
<dbReference type="GO" id="GO:0005337">
    <property type="term" value="F:nucleoside transmembrane transporter activity"/>
    <property type="evidence" value="ECO:0007669"/>
    <property type="project" value="InterPro"/>
</dbReference>
<keyword evidence="10" id="KW-1185">Reference proteome</keyword>
<dbReference type="Pfam" id="PF01733">
    <property type="entry name" value="Nucleoside_tran"/>
    <property type="match status" value="1"/>
</dbReference>
<keyword evidence="3" id="KW-0813">Transport</keyword>
<name>A0A3S3PTE1_9MAGN</name>
<evidence type="ECO:0000256" key="8">
    <source>
        <dbReference type="SAM" id="Phobius"/>
    </source>
</evidence>
<evidence type="ECO:0000256" key="2">
    <source>
        <dbReference type="ARBA" id="ARBA00007965"/>
    </source>
</evidence>
<dbReference type="PANTHER" id="PTHR10332">
    <property type="entry name" value="EQUILIBRATIVE NUCLEOSIDE TRANSPORTER"/>
    <property type="match status" value="1"/>
</dbReference>
<feature type="region of interest" description="Disordered" evidence="7">
    <location>
        <begin position="1"/>
        <end position="32"/>
    </location>
</feature>
<comment type="caution">
    <text evidence="9">The sequence shown here is derived from an EMBL/GenBank/DDBJ whole genome shotgun (WGS) entry which is preliminary data.</text>
</comment>
<evidence type="ECO:0000256" key="4">
    <source>
        <dbReference type="ARBA" id="ARBA00022692"/>
    </source>
</evidence>
<evidence type="ECO:0000256" key="6">
    <source>
        <dbReference type="ARBA" id="ARBA00023136"/>
    </source>
</evidence>
<evidence type="ECO:0000256" key="5">
    <source>
        <dbReference type="ARBA" id="ARBA00022989"/>
    </source>
</evidence>
<evidence type="ECO:0000256" key="7">
    <source>
        <dbReference type="SAM" id="MobiDB-lite"/>
    </source>
</evidence>
<feature type="transmembrane region" description="Helical" evidence="8">
    <location>
        <begin position="46"/>
        <end position="70"/>
    </location>
</feature>
<reference evidence="9 10" key="1">
    <citation type="journal article" date="2019" name="Nat. Plants">
        <title>Stout camphor tree genome fills gaps in understanding of flowering plant genome evolution.</title>
        <authorList>
            <person name="Chaw S.M."/>
            <person name="Liu Y.C."/>
            <person name="Wu Y.W."/>
            <person name="Wang H.Y."/>
            <person name="Lin C.I."/>
            <person name="Wu C.S."/>
            <person name="Ke H.M."/>
            <person name="Chang L.Y."/>
            <person name="Hsu C.Y."/>
            <person name="Yang H.T."/>
            <person name="Sudianto E."/>
            <person name="Hsu M.H."/>
            <person name="Wu K.P."/>
            <person name="Wang L.N."/>
            <person name="Leebens-Mack J.H."/>
            <person name="Tsai I.J."/>
        </authorList>
    </citation>
    <scope>NUCLEOTIDE SEQUENCE [LARGE SCALE GENOMIC DNA]</scope>
    <source>
        <strain evidence="10">cv. Chaw 1501</strain>
        <tissue evidence="9">Young leaves</tissue>
    </source>
</reference>
<dbReference type="Proteomes" id="UP000283530">
    <property type="component" value="Unassembled WGS sequence"/>
</dbReference>
<dbReference type="GO" id="GO:0005886">
    <property type="term" value="C:plasma membrane"/>
    <property type="evidence" value="ECO:0007669"/>
    <property type="project" value="TreeGrafter"/>
</dbReference>
<dbReference type="AlphaFoldDB" id="A0A3S3PTE1"/>
<evidence type="ECO:0000256" key="1">
    <source>
        <dbReference type="ARBA" id="ARBA00004141"/>
    </source>
</evidence>
<sequence length="200" mass="21700">MGFSKDVCRSRDRERDTEKEEEDALLTTPSSAPQTKIPKDSFHFAYIVYFTLGTGYLLPWNAFITAVDYFAFLYPGASVDRVFAVVYMLVGLLFLVGVVGWAHKSSAFLRINLGLLMFVISLSIVPILDLVYVKGRPGLYSGYYVTVAAVAMAAVADALVQSSVIGSAGELPERYMQATVAGTAASGMELLLLLLLLCCG</sequence>
<gene>
    <name evidence="9" type="ORF">CKAN_00143400</name>
</gene>
<dbReference type="PANTHER" id="PTHR10332:SF10">
    <property type="entry name" value="EQUILIBRATIVE NUCLEOSIDE TRANSPORTER 4"/>
    <property type="match status" value="1"/>
</dbReference>
<dbReference type="EMBL" id="QPKB01000001">
    <property type="protein sequence ID" value="RWR73178.1"/>
    <property type="molecule type" value="Genomic_DNA"/>
</dbReference>
<feature type="compositionally biased region" description="Basic and acidic residues" evidence="7">
    <location>
        <begin position="1"/>
        <end position="18"/>
    </location>
</feature>
<feature type="transmembrane region" description="Helical" evidence="8">
    <location>
        <begin position="180"/>
        <end position="199"/>
    </location>
</feature>